<dbReference type="SUPFAM" id="SSF46785">
    <property type="entry name" value="Winged helix' DNA-binding domain"/>
    <property type="match status" value="1"/>
</dbReference>
<dbReference type="Proteomes" id="UP000264541">
    <property type="component" value="Unassembled WGS sequence"/>
</dbReference>
<dbReference type="Pfam" id="PF03466">
    <property type="entry name" value="LysR_substrate"/>
    <property type="match status" value="1"/>
</dbReference>
<proteinExistence type="inferred from homology"/>
<dbReference type="Gene3D" id="1.10.10.10">
    <property type="entry name" value="Winged helix-like DNA-binding domain superfamily/Winged helix DNA-binding domain"/>
    <property type="match status" value="1"/>
</dbReference>
<dbReference type="CDD" id="cd08442">
    <property type="entry name" value="PBP2_YofA_SoxR_like"/>
    <property type="match status" value="1"/>
</dbReference>
<organism evidence="6 7">
    <name type="scientific">Peribacillus saganii</name>
    <dbReference type="NCBI Taxonomy" id="2303992"/>
    <lineage>
        <taxon>Bacteria</taxon>
        <taxon>Bacillati</taxon>
        <taxon>Bacillota</taxon>
        <taxon>Bacilli</taxon>
        <taxon>Bacillales</taxon>
        <taxon>Bacillaceae</taxon>
        <taxon>Peribacillus</taxon>
    </lineage>
</organism>
<keyword evidence="3" id="KW-0238">DNA-binding</keyword>
<dbReference type="PANTHER" id="PTHR30126">
    <property type="entry name" value="HTH-TYPE TRANSCRIPTIONAL REGULATOR"/>
    <property type="match status" value="1"/>
</dbReference>
<protein>
    <submittedName>
        <fullName evidence="6">LysR family transcriptional regulator</fullName>
    </submittedName>
</protein>
<keyword evidence="7" id="KW-1185">Reference proteome</keyword>
<dbReference type="Gene3D" id="3.40.190.290">
    <property type="match status" value="1"/>
</dbReference>
<gene>
    <name evidence="6" type="ORF">D0469_02665</name>
</gene>
<dbReference type="EMBL" id="QVTE01000007">
    <property type="protein sequence ID" value="RFU71237.1"/>
    <property type="molecule type" value="Genomic_DNA"/>
</dbReference>
<feature type="domain" description="HTH lysR-type" evidence="5">
    <location>
        <begin position="1"/>
        <end position="58"/>
    </location>
</feature>
<dbReference type="OrthoDB" id="8479357at2"/>
<name>A0A372LTL7_9BACI</name>
<evidence type="ECO:0000313" key="7">
    <source>
        <dbReference type="Proteomes" id="UP000264541"/>
    </source>
</evidence>
<comment type="caution">
    <text evidence="6">The sequence shown here is derived from an EMBL/GenBank/DDBJ whole genome shotgun (WGS) entry which is preliminary data.</text>
</comment>
<evidence type="ECO:0000256" key="2">
    <source>
        <dbReference type="ARBA" id="ARBA00023015"/>
    </source>
</evidence>
<dbReference type="AlphaFoldDB" id="A0A372LTL7"/>
<comment type="similarity">
    <text evidence="1">Belongs to the LysR transcriptional regulatory family.</text>
</comment>
<dbReference type="InterPro" id="IPR005119">
    <property type="entry name" value="LysR_subst-bd"/>
</dbReference>
<evidence type="ECO:0000259" key="5">
    <source>
        <dbReference type="PROSITE" id="PS50931"/>
    </source>
</evidence>
<dbReference type="Pfam" id="PF00126">
    <property type="entry name" value="HTH_1"/>
    <property type="match status" value="1"/>
</dbReference>
<dbReference type="GO" id="GO:0000976">
    <property type="term" value="F:transcription cis-regulatory region binding"/>
    <property type="evidence" value="ECO:0007669"/>
    <property type="project" value="TreeGrafter"/>
</dbReference>
<evidence type="ECO:0000256" key="4">
    <source>
        <dbReference type="ARBA" id="ARBA00023163"/>
    </source>
</evidence>
<sequence length="293" mass="33168">MDILALEVFRTVAEQRSITKAAKILNFVQSNVTAKIKQLELDFKTQLFYRHSRGVTLTSAGITLLSYTDKIFYLLDETRKAVQDTSIPKGSISIGSMETTAAVRLPVHLADYHRKFPLVDIKLKTGPTEQLIDSVLHYQLDGAFVSGPVQHSELIQETIFKEELVLVTDKYGENYESVLFEMKNKNILVFRTGCSYRGKLESWLREEGLFPIKVMEFGTLEAILGCVKSGFGISLLPRSVVSELESRGDLHIHSIPDKFANVETVLIRRRDLYINSALEAFLNTVRQTEHLNI</sequence>
<evidence type="ECO:0000256" key="3">
    <source>
        <dbReference type="ARBA" id="ARBA00023125"/>
    </source>
</evidence>
<dbReference type="InterPro" id="IPR000847">
    <property type="entry name" value="LysR_HTH_N"/>
</dbReference>
<keyword evidence="4" id="KW-0804">Transcription</keyword>
<evidence type="ECO:0000256" key="1">
    <source>
        <dbReference type="ARBA" id="ARBA00009437"/>
    </source>
</evidence>
<evidence type="ECO:0000313" key="6">
    <source>
        <dbReference type="EMBL" id="RFU71237.1"/>
    </source>
</evidence>
<keyword evidence="2" id="KW-0805">Transcription regulation</keyword>
<dbReference type="GO" id="GO:0003700">
    <property type="term" value="F:DNA-binding transcription factor activity"/>
    <property type="evidence" value="ECO:0007669"/>
    <property type="project" value="InterPro"/>
</dbReference>
<dbReference type="PANTHER" id="PTHR30126:SF40">
    <property type="entry name" value="HTH-TYPE TRANSCRIPTIONAL REGULATOR GLTR"/>
    <property type="match status" value="1"/>
</dbReference>
<dbReference type="InterPro" id="IPR036388">
    <property type="entry name" value="WH-like_DNA-bd_sf"/>
</dbReference>
<accession>A0A372LTL7</accession>
<dbReference type="InterPro" id="IPR036390">
    <property type="entry name" value="WH_DNA-bd_sf"/>
</dbReference>
<dbReference type="RefSeq" id="WP_117325113.1">
    <property type="nucleotide sequence ID" value="NZ_QVTE01000007.1"/>
</dbReference>
<reference evidence="6 7" key="1">
    <citation type="submission" date="2018-08" db="EMBL/GenBank/DDBJ databases">
        <title>Bacillus chawlae sp. nov., Bacillus glennii sp. nov., and Bacillus saganii sp. nov. Isolated from the Vehicle Assembly Building at Kennedy Space Center where the Viking Spacecraft were Assembled.</title>
        <authorList>
            <person name="Seuylemezian A."/>
            <person name="Vaishampayan P."/>
        </authorList>
    </citation>
    <scope>NUCLEOTIDE SEQUENCE [LARGE SCALE GENOMIC DNA]</scope>
    <source>
        <strain evidence="6 7">V47-23a</strain>
    </source>
</reference>
<dbReference type="PROSITE" id="PS50931">
    <property type="entry name" value="HTH_LYSR"/>
    <property type="match status" value="1"/>
</dbReference>
<dbReference type="SUPFAM" id="SSF53850">
    <property type="entry name" value="Periplasmic binding protein-like II"/>
    <property type="match status" value="1"/>
</dbReference>